<dbReference type="Proteomes" id="UP001234178">
    <property type="component" value="Unassembled WGS sequence"/>
</dbReference>
<organism evidence="3 4">
    <name type="scientific">Daphnia magna</name>
    <dbReference type="NCBI Taxonomy" id="35525"/>
    <lineage>
        <taxon>Eukaryota</taxon>
        <taxon>Metazoa</taxon>
        <taxon>Ecdysozoa</taxon>
        <taxon>Arthropoda</taxon>
        <taxon>Crustacea</taxon>
        <taxon>Branchiopoda</taxon>
        <taxon>Diplostraca</taxon>
        <taxon>Cladocera</taxon>
        <taxon>Anomopoda</taxon>
        <taxon>Daphniidae</taxon>
        <taxon>Daphnia</taxon>
    </lineage>
</organism>
<sequence length="130" mass="14649">MLVVNQKRIGNAGVVAFVSTSINLAAFYLARQLNVNFCISFATPSRISSPFLSIGKIQDKKKNKTKTAKDKITQQKKKNRETSEGEKNYSTIHARRRKAPCTLKNKHAGTKKKKEQLFPAVPLFFCVLFC</sequence>
<evidence type="ECO:0000313" key="3">
    <source>
        <dbReference type="EMBL" id="KAK4026188.1"/>
    </source>
</evidence>
<dbReference type="EMBL" id="JAOYFB010000038">
    <property type="protein sequence ID" value="KAK4026188.1"/>
    <property type="molecule type" value="Genomic_DNA"/>
</dbReference>
<keyword evidence="2" id="KW-0472">Membrane</keyword>
<gene>
    <name evidence="3" type="ORF">OUZ56_015205</name>
</gene>
<feature type="transmembrane region" description="Helical" evidence="2">
    <location>
        <begin position="12"/>
        <end position="30"/>
    </location>
</feature>
<accession>A0ABR0AMH6</accession>
<evidence type="ECO:0000256" key="1">
    <source>
        <dbReference type="SAM" id="MobiDB-lite"/>
    </source>
</evidence>
<evidence type="ECO:0000256" key="2">
    <source>
        <dbReference type="SAM" id="Phobius"/>
    </source>
</evidence>
<keyword evidence="2" id="KW-1133">Transmembrane helix</keyword>
<keyword evidence="2" id="KW-0812">Transmembrane</keyword>
<evidence type="ECO:0000313" key="4">
    <source>
        <dbReference type="Proteomes" id="UP001234178"/>
    </source>
</evidence>
<comment type="caution">
    <text evidence="3">The sequence shown here is derived from an EMBL/GenBank/DDBJ whole genome shotgun (WGS) entry which is preliminary data.</text>
</comment>
<proteinExistence type="predicted"/>
<reference evidence="3 4" key="1">
    <citation type="journal article" date="2023" name="Nucleic Acids Res.">
        <title>The hologenome of Daphnia magna reveals possible DNA methylation and microbiome-mediated evolution of the host genome.</title>
        <authorList>
            <person name="Chaturvedi A."/>
            <person name="Li X."/>
            <person name="Dhandapani V."/>
            <person name="Marshall H."/>
            <person name="Kissane S."/>
            <person name="Cuenca-Cambronero M."/>
            <person name="Asole G."/>
            <person name="Calvet F."/>
            <person name="Ruiz-Romero M."/>
            <person name="Marangio P."/>
            <person name="Guigo R."/>
            <person name="Rago D."/>
            <person name="Mirbahai L."/>
            <person name="Eastwood N."/>
            <person name="Colbourne J.K."/>
            <person name="Zhou J."/>
            <person name="Mallon E."/>
            <person name="Orsini L."/>
        </authorList>
    </citation>
    <scope>NUCLEOTIDE SEQUENCE [LARGE SCALE GENOMIC DNA]</scope>
    <source>
        <strain evidence="3">LRV0_1</strain>
    </source>
</reference>
<protein>
    <recommendedName>
        <fullName evidence="5">Transmembrane protein</fullName>
    </recommendedName>
</protein>
<keyword evidence="4" id="KW-1185">Reference proteome</keyword>
<feature type="compositionally biased region" description="Basic residues" evidence="1">
    <location>
        <begin position="93"/>
        <end position="108"/>
    </location>
</feature>
<evidence type="ECO:0008006" key="5">
    <source>
        <dbReference type="Google" id="ProtNLM"/>
    </source>
</evidence>
<name>A0ABR0AMH6_9CRUS</name>
<feature type="region of interest" description="Disordered" evidence="1">
    <location>
        <begin position="60"/>
        <end position="108"/>
    </location>
</feature>